<dbReference type="OrthoDB" id="4966694at2"/>
<gene>
    <name evidence="2" type="ORF">FHP06_11040</name>
</gene>
<dbReference type="Gene3D" id="3.40.50.150">
    <property type="entry name" value="Vaccinia Virus protein VP39"/>
    <property type="match status" value="1"/>
</dbReference>
<reference evidence="2 3" key="1">
    <citation type="submission" date="2019-06" db="EMBL/GenBank/DDBJ databases">
        <title>Aeromicrobium sp. nov., isolated from a maize field.</title>
        <authorList>
            <person name="Lin S.-Y."/>
            <person name="Tsai C.-F."/>
            <person name="Young C.-C."/>
        </authorList>
    </citation>
    <scope>NUCLEOTIDE SEQUENCE [LARGE SCALE GENOMIC DNA]</scope>
    <source>
        <strain evidence="2 3">CC-CFT486</strain>
    </source>
</reference>
<dbReference type="CDD" id="cd02440">
    <property type="entry name" value="AdoMet_MTases"/>
    <property type="match status" value="1"/>
</dbReference>
<organism evidence="2 3">
    <name type="scientific">Aeromicrobium terrae</name>
    <dbReference type="NCBI Taxonomy" id="2498846"/>
    <lineage>
        <taxon>Bacteria</taxon>
        <taxon>Bacillati</taxon>
        <taxon>Actinomycetota</taxon>
        <taxon>Actinomycetes</taxon>
        <taxon>Propionibacteriales</taxon>
        <taxon>Nocardioidaceae</taxon>
        <taxon>Aeromicrobium</taxon>
    </lineage>
</organism>
<dbReference type="EMBL" id="VDUX01000004">
    <property type="protein sequence ID" value="TXL60974.1"/>
    <property type="molecule type" value="Genomic_DNA"/>
</dbReference>
<evidence type="ECO:0000313" key="2">
    <source>
        <dbReference type="EMBL" id="TXL60974.1"/>
    </source>
</evidence>
<dbReference type="Pfam" id="PF13847">
    <property type="entry name" value="Methyltransf_31"/>
    <property type="match status" value="1"/>
</dbReference>
<dbReference type="InterPro" id="IPR050320">
    <property type="entry name" value="N5-glutamine_MTase"/>
</dbReference>
<dbReference type="PROSITE" id="PS00092">
    <property type="entry name" value="N6_MTASE"/>
    <property type="match status" value="1"/>
</dbReference>
<accession>A0A5C8NGE3</accession>
<keyword evidence="3" id="KW-1185">Reference proteome</keyword>
<dbReference type="PANTHER" id="PTHR18895:SF74">
    <property type="entry name" value="MTRF1L RELEASE FACTOR GLUTAMINE METHYLTRANSFERASE"/>
    <property type="match status" value="1"/>
</dbReference>
<dbReference type="Proteomes" id="UP000321571">
    <property type="component" value="Unassembled WGS sequence"/>
</dbReference>
<dbReference type="GO" id="GO:0008170">
    <property type="term" value="F:N-methyltransferase activity"/>
    <property type="evidence" value="ECO:0007669"/>
    <property type="project" value="UniProtKB-ARBA"/>
</dbReference>
<dbReference type="PANTHER" id="PTHR18895">
    <property type="entry name" value="HEMK METHYLTRANSFERASE"/>
    <property type="match status" value="1"/>
</dbReference>
<dbReference type="InterPro" id="IPR002052">
    <property type="entry name" value="DNA_methylase_N6_adenine_CS"/>
</dbReference>
<keyword evidence="2" id="KW-0808">Transferase</keyword>
<dbReference type="GO" id="GO:0003676">
    <property type="term" value="F:nucleic acid binding"/>
    <property type="evidence" value="ECO:0007669"/>
    <property type="project" value="InterPro"/>
</dbReference>
<name>A0A5C8NGE3_9ACTN</name>
<dbReference type="GO" id="GO:0032259">
    <property type="term" value="P:methylation"/>
    <property type="evidence" value="ECO:0007669"/>
    <property type="project" value="UniProtKB-KW"/>
</dbReference>
<dbReference type="GO" id="GO:0008757">
    <property type="term" value="F:S-adenosylmethionine-dependent methyltransferase activity"/>
    <property type="evidence" value="ECO:0007669"/>
    <property type="project" value="UniProtKB-ARBA"/>
</dbReference>
<protein>
    <submittedName>
        <fullName evidence="2">Methyltransferase domain-containing protein</fullName>
    </submittedName>
</protein>
<proteinExistence type="predicted"/>
<sequence length="219" mass="23474">MIPRESIEFGPLIIAFDDRVLRPRPWTAAQSEWAADLVPSFSPGPRILELCSGAGHIGLLALSLVDERHPGASLVAVDLNPAACAYTLLNAAAAGLEDQVDVREAHIEEALYTFETFDLVIADPPWVPHAEIGNYPADPELAIDGGDDGLAVTWPCVQAARLHLAVGGAMVLQLGTTAQVDALRERLAAEGDPLQILEVREHEGGVLLRLARTVEEDLL</sequence>
<evidence type="ECO:0000313" key="3">
    <source>
        <dbReference type="Proteomes" id="UP000321571"/>
    </source>
</evidence>
<dbReference type="AlphaFoldDB" id="A0A5C8NGE3"/>
<dbReference type="InterPro" id="IPR025714">
    <property type="entry name" value="Methyltranfer_dom"/>
</dbReference>
<comment type="caution">
    <text evidence="2">The sequence shown here is derived from an EMBL/GenBank/DDBJ whole genome shotgun (WGS) entry which is preliminary data.</text>
</comment>
<dbReference type="InterPro" id="IPR029063">
    <property type="entry name" value="SAM-dependent_MTases_sf"/>
</dbReference>
<feature type="domain" description="Methyltransferase" evidence="1">
    <location>
        <begin position="44"/>
        <end position="124"/>
    </location>
</feature>
<dbReference type="SUPFAM" id="SSF53335">
    <property type="entry name" value="S-adenosyl-L-methionine-dependent methyltransferases"/>
    <property type="match status" value="1"/>
</dbReference>
<keyword evidence="2" id="KW-0489">Methyltransferase</keyword>
<evidence type="ECO:0000259" key="1">
    <source>
        <dbReference type="Pfam" id="PF13847"/>
    </source>
</evidence>